<name>A0A8J6JNE8_9FIRM</name>
<evidence type="ECO:0000256" key="9">
    <source>
        <dbReference type="ARBA" id="ARBA00047365"/>
    </source>
</evidence>
<dbReference type="SUPFAM" id="SSF102114">
    <property type="entry name" value="Radical SAM enzymes"/>
    <property type="match status" value="1"/>
</dbReference>
<evidence type="ECO:0000256" key="2">
    <source>
        <dbReference type="ARBA" id="ARBA00009777"/>
    </source>
</evidence>
<keyword evidence="7" id="KW-0408">Iron</keyword>
<keyword evidence="8" id="KW-0411">Iron-sulfur</keyword>
<dbReference type="NCBIfam" id="TIGR02494">
    <property type="entry name" value="PFLE_PFLC"/>
    <property type="match status" value="1"/>
</dbReference>
<comment type="catalytic activity">
    <reaction evidence="9">
        <text>glycyl-[protein] + reduced [flavodoxin] + S-adenosyl-L-methionine = glycin-2-yl radical-[protein] + semiquinone [flavodoxin] + 5'-deoxyadenosine + L-methionine + H(+)</text>
        <dbReference type="Rhea" id="RHEA:61976"/>
        <dbReference type="Rhea" id="RHEA-COMP:10622"/>
        <dbReference type="Rhea" id="RHEA-COMP:14480"/>
        <dbReference type="Rhea" id="RHEA-COMP:15993"/>
        <dbReference type="Rhea" id="RHEA-COMP:15994"/>
        <dbReference type="ChEBI" id="CHEBI:15378"/>
        <dbReference type="ChEBI" id="CHEBI:17319"/>
        <dbReference type="ChEBI" id="CHEBI:29947"/>
        <dbReference type="ChEBI" id="CHEBI:32722"/>
        <dbReference type="ChEBI" id="CHEBI:57618"/>
        <dbReference type="ChEBI" id="CHEBI:57844"/>
        <dbReference type="ChEBI" id="CHEBI:59789"/>
        <dbReference type="ChEBI" id="CHEBI:140311"/>
    </reaction>
</comment>
<evidence type="ECO:0000256" key="3">
    <source>
        <dbReference type="ARBA" id="ARBA00022485"/>
    </source>
</evidence>
<comment type="caution">
    <text evidence="12">The sequence shown here is derived from an EMBL/GenBank/DDBJ whole genome shotgun (WGS) entry which is preliminary data.</text>
</comment>
<dbReference type="InterPro" id="IPR058240">
    <property type="entry name" value="rSAM_sf"/>
</dbReference>
<dbReference type="GO" id="GO:0046872">
    <property type="term" value="F:metal ion binding"/>
    <property type="evidence" value="ECO:0007669"/>
    <property type="project" value="UniProtKB-KW"/>
</dbReference>
<keyword evidence="3" id="KW-0004">4Fe-4S</keyword>
<evidence type="ECO:0000256" key="5">
    <source>
        <dbReference type="ARBA" id="ARBA00022723"/>
    </source>
</evidence>
<evidence type="ECO:0000313" key="12">
    <source>
        <dbReference type="EMBL" id="MBC5737980.1"/>
    </source>
</evidence>
<gene>
    <name evidence="12" type="ORF">H8S62_13290</name>
</gene>
<evidence type="ECO:0000256" key="6">
    <source>
        <dbReference type="ARBA" id="ARBA00023002"/>
    </source>
</evidence>
<organism evidence="12 13">
    <name type="scientific">Lawsonibacter faecis</name>
    <dbReference type="NCBI Taxonomy" id="2763052"/>
    <lineage>
        <taxon>Bacteria</taxon>
        <taxon>Bacillati</taxon>
        <taxon>Bacillota</taxon>
        <taxon>Clostridia</taxon>
        <taxon>Eubacteriales</taxon>
        <taxon>Oscillospiraceae</taxon>
        <taxon>Lawsonibacter</taxon>
    </lineage>
</organism>
<dbReference type="InterPro" id="IPR001989">
    <property type="entry name" value="Radical_activat_CS"/>
</dbReference>
<accession>A0A8J6JNE8</accession>
<dbReference type="CDD" id="cd01335">
    <property type="entry name" value="Radical_SAM"/>
    <property type="match status" value="1"/>
</dbReference>
<evidence type="ECO:0000259" key="11">
    <source>
        <dbReference type="PROSITE" id="PS51918"/>
    </source>
</evidence>
<dbReference type="Gene3D" id="3.30.70.20">
    <property type="match status" value="1"/>
</dbReference>
<dbReference type="PROSITE" id="PS01087">
    <property type="entry name" value="RADICAL_ACTIVATING"/>
    <property type="match status" value="1"/>
</dbReference>
<proteinExistence type="inferred from homology"/>
<dbReference type="SUPFAM" id="SSF54862">
    <property type="entry name" value="4Fe-4S ferredoxins"/>
    <property type="match status" value="1"/>
</dbReference>
<keyword evidence="13" id="KW-1185">Reference proteome</keyword>
<evidence type="ECO:0000256" key="8">
    <source>
        <dbReference type="ARBA" id="ARBA00023014"/>
    </source>
</evidence>
<dbReference type="AlphaFoldDB" id="A0A8J6JNE8"/>
<dbReference type="Proteomes" id="UP000607645">
    <property type="component" value="Unassembled WGS sequence"/>
</dbReference>
<dbReference type="InterPro" id="IPR007197">
    <property type="entry name" value="rSAM"/>
</dbReference>
<evidence type="ECO:0000313" key="13">
    <source>
        <dbReference type="Proteomes" id="UP000607645"/>
    </source>
</evidence>
<dbReference type="InterPro" id="IPR017900">
    <property type="entry name" value="4Fe4S_Fe_S_CS"/>
</dbReference>
<reference evidence="12" key="1">
    <citation type="submission" date="2020-08" db="EMBL/GenBank/DDBJ databases">
        <title>Genome public.</title>
        <authorList>
            <person name="Liu C."/>
            <person name="Sun Q."/>
        </authorList>
    </citation>
    <scope>NUCLEOTIDE SEQUENCE</scope>
    <source>
        <strain evidence="12">NSJ-52</strain>
    </source>
</reference>
<dbReference type="PROSITE" id="PS51918">
    <property type="entry name" value="RADICAL_SAM"/>
    <property type="match status" value="1"/>
</dbReference>
<dbReference type="InterPro" id="IPR034457">
    <property type="entry name" value="Organic_radical-activating"/>
</dbReference>
<dbReference type="Pfam" id="PF04055">
    <property type="entry name" value="Radical_SAM"/>
    <property type="match status" value="1"/>
</dbReference>
<dbReference type="GO" id="GO:0016491">
    <property type="term" value="F:oxidoreductase activity"/>
    <property type="evidence" value="ECO:0007669"/>
    <property type="project" value="UniProtKB-KW"/>
</dbReference>
<dbReference type="GO" id="GO:0051539">
    <property type="term" value="F:4 iron, 4 sulfur cluster binding"/>
    <property type="evidence" value="ECO:0007669"/>
    <property type="project" value="UniProtKB-KW"/>
</dbReference>
<dbReference type="SFLD" id="SFLDS00029">
    <property type="entry name" value="Radical_SAM"/>
    <property type="match status" value="1"/>
</dbReference>
<feature type="domain" description="4Fe-4S ferredoxin-type" evidence="10">
    <location>
        <begin position="77"/>
        <end position="106"/>
    </location>
</feature>
<dbReference type="PIRSF" id="PIRSF000371">
    <property type="entry name" value="PFL_act_enz"/>
    <property type="match status" value="1"/>
</dbReference>
<dbReference type="PANTHER" id="PTHR30352:SF4">
    <property type="entry name" value="PYRUVATE FORMATE-LYASE 2-ACTIVATING ENZYME"/>
    <property type="match status" value="1"/>
</dbReference>
<keyword evidence="4" id="KW-0949">S-adenosyl-L-methionine</keyword>
<evidence type="ECO:0000256" key="7">
    <source>
        <dbReference type="ARBA" id="ARBA00023004"/>
    </source>
</evidence>
<dbReference type="InterPro" id="IPR012839">
    <property type="entry name" value="Organic_radical_activase"/>
</dbReference>
<keyword evidence="5" id="KW-0479">Metal-binding</keyword>
<sequence>MDGMIFNVERFAIHDGPGIRTVVFLKGCPLRCAWCSNPESQRPERELFHSGKKCLGGVVCGICAAACPNGAVVNAAGVLTFRRELCVACGTCAALCPSRALEMQGRVRSSGDVLQELLADEPFYRNSGGGVTLSGGEPLLQAEFAAELLERCRALHLHTCVETAGHVPWHKLALAAPHVKEFLYDVKLLDSARHRAGTGVGSELILENLKRLSREFPHIPITVRTPVIPGFNDSEEDIGAIARFLAPLESVKGYDLLAYHSFGAAKYRALGRDYGMDETVRIPAERLSRLREIARLEQYR</sequence>
<dbReference type="SFLD" id="SFLDG01118">
    <property type="entry name" value="activating_enzymes__group_2"/>
    <property type="match status" value="1"/>
</dbReference>
<dbReference type="InterPro" id="IPR017896">
    <property type="entry name" value="4Fe4S_Fe-S-bd"/>
</dbReference>
<dbReference type="SFLD" id="SFLDG01066">
    <property type="entry name" value="organic_radical-activating_enz"/>
    <property type="match status" value="1"/>
</dbReference>
<protein>
    <submittedName>
        <fullName evidence="12">Glycyl-radical enzyme activating protein</fullName>
    </submittedName>
</protein>
<dbReference type="EMBL" id="JACOPQ010000011">
    <property type="protein sequence ID" value="MBC5737980.1"/>
    <property type="molecule type" value="Genomic_DNA"/>
</dbReference>
<dbReference type="Pfam" id="PF00037">
    <property type="entry name" value="Fer4"/>
    <property type="match status" value="1"/>
</dbReference>
<dbReference type="PROSITE" id="PS00198">
    <property type="entry name" value="4FE4S_FER_1"/>
    <property type="match status" value="1"/>
</dbReference>
<keyword evidence="6" id="KW-0560">Oxidoreductase</keyword>
<comment type="similarity">
    <text evidence="2">Belongs to the organic radical-activating enzymes family.</text>
</comment>
<feature type="domain" description="Radical SAM core" evidence="11">
    <location>
        <begin position="14"/>
        <end position="300"/>
    </location>
</feature>
<dbReference type="PANTHER" id="PTHR30352">
    <property type="entry name" value="PYRUVATE FORMATE-LYASE-ACTIVATING ENZYME"/>
    <property type="match status" value="1"/>
</dbReference>
<evidence type="ECO:0000256" key="4">
    <source>
        <dbReference type="ARBA" id="ARBA00022691"/>
    </source>
</evidence>
<comment type="cofactor">
    <cofactor evidence="1">
        <name>[4Fe-4S] cluster</name>
        <dbReference type="ChEBI" id="CHEBI:49883"/>
    </cofactor>
</comment>
<dbReference type="PROSITE" id="PS51379">
    <property type="entry name" value="4FE4S_FER_2"/>
    <property type="match status" value="2"/>
</dbReference>
<dbReference type="RefSeq" id="WP_186919766.1">
    <property type="nucleotide sequence ID" value="NZ_JACOPQ010000011.1"/>
</dbReference>
<dbReference type="Gene3D" id="3.20.20.70">
    <property type="entry name" value="Aldolase class I"/>
    <property type="match status" value="1"/>
</dbReference>
<evidence type="ECO:0000259" key="10">
    <source>
        <dbReference type="PROSITE" id="PS51379"/>
    </source>
</evidence>
<evidence type="ECO:0000256" key="1">
    <source>
        <dbReference type="ARBA" id="ARBA00001966"/>
    </source>
</evidence>
<dbReference type="Pfam" id="PF13353">
    <property type="entry name" value="Fer4_12"/>
    <property type="match status" value="1"/>
</dbReference>
<dbReference type="InterPro" id="IPR013785">
    <property type="entry name" value="Aldolase_TIM"/>
</dbReference>
<feature type="domain" description="4Fe-4S ferredoxin-type" evidence="10">
    <location>
        <begin position="45"/>
        <end position="72"/>
    </location>
</feature>
<dbReference type="InterPro" id="IPR040074">
    <property type="entry name" value="BssD/PflA/YjjW"/>
</dbReference>